<protein>
    <submittedName>
        <fullName evidence="1">Uncharacterized protein</fullName>
    </submittedName>
</protein>
<name>A0A164K1X4_9NOCA</name>
<accession>A0A164K1X4</accession>
<evidence type="ECO:0000313" key="2">
    <source>
        <dbReference type="Proteomes" id="UP000076512"/>
    </source>
</evidence>
<dbReference type="RefSeq" id="WP_067594830.1">
    <property type="nucleotide sequence ID" value="NZ_JABMCZ010000003.1"/>
</dbReference>
<reference evidence="1 2" key="1">
    <citation type="submission" date="2016-04" db="EMBL/GenBank/DDBJ databases">
        <authorList>
            <person name="Evans L.H."/>
            <person name="Alamgir A."/>
            <person name="Owens N."/>
            <person name="Weber N.D."/>
            <person name="Virtaneva K."/>
            <person name="Barbian K."/>
            <person name="Babar A."/>
            <person name="Rosenke K."/>
        </authorList>
    </citation>
    <scope>NUCLEOTIDE SEQUENCE [LARGE SCALE GENOMIC DNA]</scope>
    <source>
        <strain evidence="1 2">IFM 0406</strain>
    </source>
</reference>
<gene>
    <name evidence="1" type="ORF">AWN90_41200</name>
</gene>
<sequence>MSGKHRAADDSAGSGECVITREGNYLLGDGNRRFYAPLRPEGDTPSDQRALVTAQADIRRNLVNACANAQRDVDVAEGRRSFFAAALHYWDTERLTVSTVKAHTEIRGADDEREQQLADELSQLYARTPLHENAWLVVARHVLTTTKDHR</sequence>
<dbReference type="AlphaFoldDB" id="A0A164K1X4"/>
<dbReference type="Proteomes" id="UP000076512">
    <property type="component" value="Unassembled WGS sequence"/>
</dbReference>
<dbReference type="EMBL" id="LWGR01000013">
    <property type="protein sequence ID" value="KZM70944.1"/>
    <property type="molecule type" value="Genomic_DNA"/>
</dbReference>
<evidence type="ECO:0000313" key="1">
    <source>
        <dbReference type="EMBL" id="KZM70944.1"/>
    </source>
</evidence>
<proteinExistence type="predicted"/>
<dbReference type="STRING" id="455432.AWN90_41200"/>
<organism evidence="1 2">
    <name type="scientific">Nocardia terpenica</name>
    <dbReference type="NCBI Taxonomy" id="455432"/>
    <lineage>
        <taxon>Bacteria</taxon>
        <taxon>Bacillati</taxon>
        <taxon>Actinomycetota</taxon>
        <taxon>Actinomycetes</taxon>
        <taxon>Mycobacteriales</taxon>
        <taxon>Nocardiaceae</taxon>
        <taxon>Nocardia</taxon>
    </lineage>
</organism>
<comment type="caution">
    <text evidence="1">The sequence shown here is derived from an EMBL/GenBank/DDBJ whole genome shotgun (WGS) entry which is preliminary data.</text>
</comment>
<keyword evidence="2" id="KW-1185">Reference proteome</keyword>